<dbReference type="InterPro" id="IPR039532">
    <property type="entry name" value="TetR_C_Firmicutes"/>
</dbReference>
<dbReference type="RefSeq" id="WP_183327492.1">
    <property type="nucleotide sequence ID" value="NZ_JACHHK010000002.1"/>
</dbReference>
<dbReference type="InterPro" id="IPR009057">
    <property type="entry name" value="Homeodomain-like_sf"/>
</dbReference>
<accession>A0A7W8CYA3</accession>
<evidence type="ECO:0000256" key="2">
    <source>
        <dbReference type="PROSITE-ProRule" id="PRU00335"/>
    </source>
</evidence>
<keyword evidence="5" id="KW-1185">Reference proteome</keyword>
<proteinExistence type="predicted"/>
<evidence type="ECO:0000256" key="1">
    <source>
        <dbReference type="ARBA" id="ARBA00023125"/>
    </source>
</evidence>
<protein>
    <submittedName>
        <fullName evidence="4">AcrR family transcriptional regulator</fullName>
    </submittedName>
</protein>
<evidence type="ECO:0000259" key="3">
    <source>
        <dbReference type="PROSITE" id="PS50977"/>
    </source>
</evidence>
<name>A0A7W8CYA3_9FIRM</name>
<comment type="caution">
    <text evidence="4">The sequence shown here is derived from an EMBL/GenBank/DDBJ whole genome shotgun (WGS) entry which is preliminary data.</text>
</comment>
<feature type="DNA-binding region" description="H-T-H motif" evidence="2">
    <location>
        <begin position="29"/>
        <end position="48"/>
    </location>
</feature>
<dbReference type="GO" id="GO:0003677">
    <property type="term" value="F:DNA binding"/>
    <property type="evidence" value="ECO:0007669"/>
    <property type="project" value="UniProtKB-UniRule"/>
</dbReference>
<dbReference type="Proteomes" id="UP000539953">
    <property type="component" value="Unassembled WGS sequence"/>
</dbReference>
<dbReference type="SUPFAM" id="SSF46689">
    <property type="entry name" value="Homeodomain-like"/>
    <property type="match status" value="1"/>
</dbReference>
<dbReference type="AlphaFoldDB" id="A0A7W8CYA3"/>
<dbReference type="PANTHER" id="PTHR43479:SF7">
    <property type="entry name" value="TETR-FAMILY TRANSCRIPTIONAL REGULATOR"/>
    <property type="match status" value="1"/>
</dbReference>
<dbReference type="InterPro" id="IPR001647">
    <property type="entry name" value="HTH_TetR"/>
</dbReference>
<sequence>MDRRTAYTKMVIKESLYKLLEKKHLPQITVKELCQEADINRATFYRNYQDIYDLFEKLEDELTRTAFGSDDLETDRYKLLEVIYENQPFYREFFDSHLESRYVRQTMEKAYTQMKEILMQRGTYDQKTFSVAYQYNYYGAVGVIKEWLDGGCREKPHELGDVLYSIVEKQYQ</sequence>
<feature type="domain" description="HTH tetR-type" evidence="3">
    <location>
        <begin position="6"/>
        <end position="66"/>
    </location>
</feature>
<gene>
    <name evidence="4" type="ORF">HNQ47_000663</name>
</gene>
<dbReference type="Pfam" id="PF14278">
    <property type="entry name" value="TetR_C_8"/>
    <property type="match status" value="1"/>
</dbReference>
<keyword evidence="1 2" id="KW-0238">DNA-binding</keyword>
<evidence type="ECO:0000313" key="4">
    <source>
        <dbReference type="EMBL" id="MBB5182644.1"/>
    </source>
</evidence>
<dbReference type="Gene3D" id="1.10.357.10">
    <property type="entry name" value="Tetracycline Repressor, domain 2"/>
    <property type="match status" value="1"/>
</dbReference>
<dbReference type="PROSITE" id="PS50977">
    <property type="entry name" value="HTH_TETR_2"/>
    <property type="match status" value="1"/>
</dbReference>
<dbReference type="PANTHER" id="PTHR43479">
    <property type="entry name" value="ACREF/ENVCD OPERON REPRESSOR-RELATED"/>
    <property type="match status" value="1"/>
</dbReference>
<organism evidence="4 5">
    <name type="scientific">Catenisphaera adipataccumulans</name>
    <dbReference type="NCBI Taxonomy" id="700500"/>
    <lineage>
        <taxon>Bacteria</taxon>
        <taxon>Bacillati</taxon>
        <taxon>Bacillota</taxon>
        <taxon>Erysipelotrichia</taxon>
        <taxon>Erysipelotrichales</taxon>
        <taxon>Erysipelotrichaceae</taxon>
        <taxon>Catenisphaera</taxon>
    </lineage>
</organism>
<dbReference type="InterPro" id="IPR050624">
    <property type="entry name" value="HTH-type_Tx_Regulator"/>
</dbReference>
<dbReference type="EMBL" id="JACHHK010000002">
    <property type="protein sequence ID" value="MBB5182644.1"/>
    <property type="molecule type" value="Genomic_DNA"/>
</dbReference>
<reference evidence="4 5" key="1">
    <citation type="submission" date="2020-08" db="EMBL/GenBank/DDBJ databases">
        <title>Genomic Encyclopedia of Type Strains, Phase IV (KMG-IV): sequencing the most valuable type-strain genomes for metagenomic binning, comparative biology and taxonomic classification.</title>
        <authorList>
            <person name="Goeker M."/>
        </authorList>
    </citation>
    <scope>NUCLEOTIDE SEQUENCE [LARGE SCALE GENOMIC DNA]</scope>
    <source>
        <strain evidence="4 5">DSM 25799</strain>
    </source>
</reference>
<evidence type="ECO:0000313" key="5">
    <source>
        <dbReference type="Proteomes" id="UP000539953"/>
    </source>
</evidence>